<name>A0A143WR36_9ENTR</name>
<reference evidence="3" key="1">
    <citation type="submission" date="2016-01" db="EMBL/GenBank/DDBJ databases">
        <authorList>
            <person name="Husnik F."/>
        </authorList>
    </citation>
    <scope>NUCLEOTIDE SEQUENCE [LARGE SCALE GENOMIC DNA]</scope>
</reference>
<dbReference type="RefSeq" id="WP_067498318.1">
    <property type="nucleotide sequence ID" value="NZ_LN999832.1"/>
</dbReference>
<dbReference type="STRING" id="1070130.FVIR_GE00411"/>
<dbReference type="Pfam" id="PF04972">
    <property type="entry name" value="BON"/>
    <property type="match status" value="2"/>
</dbReference>
<sequence>MKIYALLLLLFTTLILQGCVSAVVIGTAAFATKTATDPRTLGKQVDDNILEIRIKNMLSKNQKLKNTRISNITYQGKVLLIGQAPTLKLIKYAKQIVMSVNDVTEVYNEIRQSQPISLKHTFIDTWITTKIRFHFLISDIVKSSNIKISTENGEVFLLGIVTDVEGKTAAALSSKVNGVKHVITAFTYLQ</sequence>
<keyword evidence="3" id="KW-1185">Reference proteome</keyword>
<dbReference type="NCBIfam" id="NF008247">
    <property type="entry name" value="PRK11023.1"/>
    <property type="match status" value="1"/>
</dbReference>
<dbReference type="OrthoDB" id="9783990at2"/>
<dbReference type="EMBL" id="LN999832">
    <property type="protein sequence ID" value="CUX96256.1"/>
    <property type="molecule type" value="Genomic_DNA"/>
</dbReference>
<accession>A0A143WR36</accession>
<dbReference type="PROSITE" id="PS51257">
    <property type="entry name" value="PROKAR_LIPOPROTEIN"/>
    <property type="match status" value="1"/>
</dbReference>
<dbReference type="PANTHER" id="PTHR34606:SF4">
    <property type="entry name" value="OUTER MEMBRANE LIPOPROTEIN DOLP"/>
    <property type="match status" value="1"/>
</dbReference>
<feature type="domain" description="BON" evidence="1">
    <location>
        <begin position="46"/>
        <end position="114"/>
    </location>
</feature>
<evidence type="ECO:0000259" key="1">
    <source>
        <dbReference type="PROSITE" id="PS50914"/>
    </source>
</evidence>
<dbReference type="InterPro" id="IPR051686">
    <property type="entry name" value="Lipoprotein_DolP"/>
</dbReference>
<proteinExistence type="predicted"/>
<evidence type="ECO:0000313" key="2">
    <source>
        <dbReference type="EMBL" id="CUX96256.1"/>
    </source>
</evidence>
<dbReference type="AlphaFoldDB" id="A0A143WR36"/>
<gene>
    <name evidence="2" type="primary">osmY</name>
    <name evidence="2" type="ORF">FVIR_GE00411</name>
</gene>
<dbReference type="PANTHER" id="PTHR34606">
    <property type="entry name" value="BON DOMAIN-CONTAINING PROTEIN"/>
    <property type="match status" value="1"/>
</dbReference>
<dbReference type="PATRIC" id="fig|1070130.3.peg.666"/>
<dbReference type="Proteomes" id="UP000095665">
    <property type="component" value="Chromosome I"/>
</dbReference>
<feature type="domain" description="BON" evidence="1">
    <location>
        <begin position="123"/>
        <end position="190"/>
    </location>
</feature>
<dbReference type="InterPro" id="IPR007055">
    <property type="entry name" value="BON_dom"/>
</dbReference>
<organism evidence="2 3">
    <name type="scientific">Candidatus Gullanella endobia</name>
    <dbReference type="NCBI Taxonomy" id="1070130"/>
    <lineage>
        <taxon>Bacteria</taxon>
        <taxon>Pseudomonadati</taxon>
        <taxon>Pseudomonadota</taxon>
        <taxon>Gammaproteobacteria</taxon>
        <taxon>Enterobacterales</taxon>
        <taxon>Enterobacteriaceae</taxon>
        <taxon>Candidatus Gullanella</taxon>
    </lineage>
</organism>
<evidence type="ECO:0000313" key="3">
    <source>
        <dbReference type="Proteomes" id="UP000095665"/>
    </source>
</evidence>
<protein>
    <submittedName>
        <fullName evidence="2">Osmotically-inducible protein Y</fullName>
    </submittedName>
</protein>
<dbReference type="KEGG" id="ged:FVIR_GE00411"/>
<dbReference type="PROSITE" id="PS50914">
    <property type="entry name" value="BON"/>
    <property type="match status" value="2"/>
</dbReference>